<dbReference type="Proteomes" id="UP001221898">
    <property type="component" value="Unassembled WGS sequence"/>
</dbReference>
<organism evidence="1 2">
    <name type="scientific">Aldrovandia affinis</name>
    <dbReference type="NCBI Taxonomy" id="143900"/>
    <lineage>
        <taxon>Eukaryota</taxon>
        <taxon>Metazoa</taxon>
        <taxon>Chordata</taxon>
        <taxon>Craniata</taxon>
        <taxon>Vertebrata</taxon>
        <taxon>Euteleostomi</taxon>
        <taxon>Actinopterygii</taxon>
        <taxon>Neopterygii</taxon>
        <taxon>Teleostei</taxon>
        <taxon>Notacanthiformes</taxon>
        <taxon>Halosauridae</taxon>
        <taxon>Aldrovandia</taxon>
    </lineage>
</organism>
<reference evidence="1" key="1">
    <citation type="journal article" date="2023" name="Science">
        <title>Genome structures resolve the early diversification of teleost fishes.</title>
        <authorList>
            <person name="Parey E."/>
            <person name="Louis A."/>
            <person name="Montfort J."/>
            <person name="Bouchez O."/>
            <person name="Roques C."/>
            <person name="Iampietro C."/>
            <person name="Lluch J."/>
            <person name="Castinel A."/>
            <person name="Donnadieu C."/>
            <person name="Desvignes T."/>
            <person name="Floi Bucao C."/>
            <person name="Jouanno E."/>
            <person name="Wen M."/>
            <person name="Mejri S."/>
            <person name="Dirks R."/>
            <person name="Jansen H."/>
            <person name="Henkel C."/>
            <person name="Chen W.J."/>
            <person name="Zahm M."/>
            <person name="Cabau C."/>
            <person name="Klopp C."/>
            <person name="Thompson A.W."/>
            <person name="Robinson-Rechavi M."/>
            <person name="Braasch I."/>
            <person name="Lecointre G."/>
            <person name="Bobe J."/>
            <person name="Postlethwait J.H."/>
            <person name="Berthelot C."/>
            <person name="Roest Crollius H."/>
            <person name="Guiguen Y."/>
        </authorList>
    </citation>
    <scope>NUCLEOTIDE SEQUENCE</scope>
    <source>
        <strain evidence="1">NC1722</strain>
    </source>
</reference>
<dbReference type="EMBL" id="JAINUG010000145">
    <property type="protein sequence ID" value="KAJ8392533.1"/>
    <property type="molecule type" value="Genomic_DNA"/>
</dbReference>
<evidence type="ECO:0000313" key="2">
    <source>
        <dbReference type="Proteomes" id="UP001221898"/>
    </source>
</evidence>
<keyword evidence="2" id="KW-1185">Reference proteome</keyword>
<evidence type="ECO:0000313" key="1">
    <source>
        <dbReference type="EMBL" id="KAJ8392533.1"/>
    </source>
</evidence>
<gene>
    <name evidence="1" type="ORF">AAFF_G00074110</name>
</gene>
<accession>A0AAD7WDB1</accession>
<dbReference type="AlphaFoldDB" id="A0AAD7WDB1"/>
<name>A0AAD7WDB1_9TELE</name>
<sequence>MSRLDVLEFVTLRLGGRPHGWPGDEGPPPRLTMPSLPPPPRCPLFRSLCAVVFLGLSRGVRAGIVAGASRLCQVPWGLRGLAAAVRGWDREGGAPLSLA</sequence>
<comment type="caution">
    <text evidence="1">The sequence shown here is derived from an EMBL/GenBank/DDBJ whole genome shotgun (WGS) entry which is preliminary data.</text>
</comment>
<proteinExistence type="predicted"/>
<protein>
    <submittedName>
        <fullName evidence="1">Uncharacterized protein</fullName>
    </submittedName>
</protein>